<dbReference type="Gene3D" id="3.40.50.300">
    <property type="entry name" value="P-loop containing nucleotide triphosphate hydrolases"/>
    <property type="match status" value="1"/>
</dbReference>
<feature type="repeat" description="ANK" evidence="3">
    <location>
        <begin position="553"/>
        <end position="585"/>
    </location>
</feature>
<feature type="repeat" description="ANK" evidence="3">
    <location>
        <begin position="718"/>
        <end position="750"/>
    </location>
</feature>
<accession>A0A8H7DKZ7</accession>
<dbReference type="SMART" id="SM00248">
    <property type="entry name" value="ANK"/>
    <property type="match status" value="15"/>
</dbReference>
<protein>
    <submittedName>
        <fullName evidence="5">HET-domain-containing protein</fullName>
    </submittedName>
</protein>
<dbReference type="AlphaFoldDB" id="A0A8H7DKZ7"/>
<dbReference type="InterPro" id="IPR002110">
    <property type="entry name" value="Ankyrin_rpt"/>
</dbReference>
<feature type="repeat" description="ANK" evidence="3">
    <location>
        <begin position="916"/>
        <end position="948"/>
    </location>
</feature>
<dbReference type="Proteomes" id="UP000623467">
    <property type="component" value="Unassembled WGS sequence"/>
</dbReference>
<feature type="repeat" description="ANK" evidence="3">
    <location>
        <begin position="982"/>
        <end position="1014"/>
    </location>
</feature>
<dbReference type="InterPro" id="IPR036770">
    <property type="entry name" value="Ankyrin_rpt-contain_sf"/>
</dbReference>
<evidence type="ECO:0000313" key="5">
    <source>
        <dbReference type="EMBL" id="KAF7378010.1"/>
    </source>
</evidence>
<evidence type="ECO:0000256" key="3">
    <source>
        <dbReference type="PROSITE-ProRule" id="PRU00023"/>
    </source>
</evidence>
<feature type="repeat" description="ANK" evidence="3">
    <location>
        <begin position="586"/>
        <end position="618"/>
    </location>
</feature>
<keyword evidence="6" id="KW-1185">Reference proteome</keyword>
<name>A0A8H7DKZ7_9AGAR</name>
<gene>
    <name evidence="5" type="ORF">MSAN_00224900</name>
</gene>
<feature type="repeat" description="ANK" evidence="3">
    <location>
        <begin position="850"/>
        <end position="882"/>
    </location>
</feature>
<organism evidence="5 6">
    <name type="scientific">Mycena sanguinolenta</name>
    <dbReference type="NCBI Taxonomy" id="230812"/>
    <lineage>
        <taxon>Eukaryota</taxon>
        <taxon>Fungi</taxon>
        <taxon>Dikarya</taxon>
        <taxon>Basidiomycota</taxon>
        <taxon>Agaricomycotina</taxon>
        <taxon>Agaricomycetes</taxon>
        <taxon>Agaricomycetidae</taxon>
        <taxon>Agaricales</taxon>
        <taxon>Marasmiineae</taxon>
        <taxon>Mycenaceae</taxon>
        <taxon>Mycena</taxon>
    </lineage>
</organism>
<dbReference type="PRINTS" id="PR01415">
    <property type="entry name" value="ANKYRIN"/>
</dbReference>
<feature type="repeat" description="ANK" evidence="3">
    <location>
        <begin position="883"/>
        <end position="915"/>
    </location>
</feature>
<dbReference type="Pfam" id="PF00023">
    <property type="entry name" value="Ank"/>
    <property type="match status" value="2"/>
</dbReference>
<feature type="repeat" description="ANK" evidence="3">
    <location>
        <begin position="619"/>
        <end position="651"/>
    </location>
</feature>
<dbReference type="InterPro" id="IPR027417">
    <property type="entry name" value="P-loop_NTPase"/>
</dbReference>
<reference evidence="5" key="1">
    <citation type="submission" date="2020-05" db="EMBL/GenBank/DDBJ databases">
        <title>Mycena genomes resolve the evolution of fungal bioluminescence.</title>
        <authorList>
            <person name="Tsai I.J."/>
        </authorList>
    </citation>
    <scope>NUCLEOTIDE SEQUENCE</scope>
    <source>
        <strain evidence="5">160909Yilan</strain>
    </source>
</reference>
<keyword evidence="2 3" id="KW-0040">ANK repeat</keyword>
<dbReference type="PROSITE" id="PS50088">
    <property type="entry name" value="ANK_REPEAT"/>
    <property type="match status" value="15"/>
</dbReference>
<dbReference type="Pfam" id="PF24883">
    <property type="entry name" value="NPHP3_N"/>
    <property type="match status" value="1"/>
</dbReference>
<dbReference type="Pfam" id="PF12796">
    <property type="entry name" value="Ank_2"/>
    <property type="match status" value="5"/>
</dbReference>
<dbReference type="PANTHER" id="PTHR24171:SF9">
    <property type="entry name" value="ANKYRIN REPEAT DOMAIN-CONTAINING PROTEIN 39"/>
    <property type="match status" value="1"/>
</dbReference>
<feature type="repeat" description="ANK" evidence="3">
    <location>
        <begin position="751"/>
        <end position="783"/>
    </location>
</feature>
<evidence type="ECO:0000256" key="2">
    <source>
        <dbReference type="ARBA" id="ARBA00023043"/>
    </source>
</evidence>
<feature type="repeat" description="ANK" evidence="3">
    <location>
        <begin position="817"/>
        <end position="849"/>
    </location>
</feature>
<sequence>MIQGDRLEKVLEEWLAPPKVSDRQSELQEQQHKSTGSWLLNDSRFQKWQTTPGSLWIKGFSGTGKSVLSSMVIEEILEAYSSRCAVAYFYFDFRNKMQHMKTMLCSLTWQLSSKASPPHSALSQLYERLGHGTIQPPSEHLQEVLKNILSELAQSYIVIDALDECNQADCGSLVQFICSLDLKTVHLLFTSQPLEKFHTKFKDITSIELDSVVTSSDIRSFVGSAVLKVENWACQDNHAKAVTEQIMKKSNGMFRLAACLLIELSHCYWEDEWEETLEALPADLFGIYNRFWTRAIDTLKKPVFIQAIFQWLVFSAREMTPTELADAVAFHLDKPGFDFSNLAKSMYYPERNQGNIDAFKILEGLIVIKDKHLDQPTHRWDFSLSEYMFGDKRPAEPSIALAHSSVKDYILSPHFHQKFSIIIGPDVSHKFIAQTCVRYLQIFADPKYSMSKATLPNYPMALYAGNYWFHHLKLCNEQDQEALLASTIHLLQNESRQYKVVYQLHPSNSFFGTLQWDKPRLSALSMCSKIGYTRGVCFLLSNSDIFVDEVNGNGETALHIACEKGHFGIAELLIKYDASVDLCANNGKTALHLALEDNHLNIVQLLLHHNATVDLAIKDGKTALHLASQKGYLEIVQLLIKHNASVNLATKDSKTALHLASQKGYLEIVQLLIKHNASVDLATKNGETGLHFASWNGRLNTAQLLIKHNASVDSHTNDGETVLHLASRKGYHEIVQLLIKHNASVDLATNDGATALHLASRKGYLEIVQLLIKHNASVDLATKDGKTALHLASQKGHLHIVQLLIKHNASVDLVTNDGKTALHLASKNDELSVVQLLIEHNASVDLATNDGETALHLASHKGYLHIAQLLIKHNASIDLATKDGRTALHLASKNDELSIVQLLLDHNASVDLATNDGKTALHLASQKGYLEIVQLLIKHNASVDLAPKDGETALHLASQNGYFRIVQLLIKHNASVDLATKDGKTALHFASWNGRLKTAQLLIEQNASVESHTNDGETALQLASSKGYLHIVQLLIKHNASVDL</sequence>
<feature type="repeat" description="ANK" evidence="3">
    <location>
        <begin position="1015"/>
        <end position="1044"/>
    </location>
</feature>
<feature type="domain" description="Nephrocystin 3-like N-terminal" evidence="4">
    <location>
        <begin position="35"/>
        <end position="191"/>
    </location>
</feature>
<dbReference type="InterPro" id="IPR056884">
    <property type="entry name" value="NPHP3-like_N"/>
</dbReference>
<feature type="repeat" description="ANK" evidence="3">
    <location>
        <begin position="652"/>
        <end position="684"/>
    </location>
</feature>
<evidence type="ECO:0000256" key="1">
    <source>
        <dbReference type="ARBA" id="ARBA00022737"/>
    </source>
</evidence>
<dbReference type="PANTHER" id="PTHR24171">
    <property type="entry name" value="ANKYRIN REPEAT DOMAIN-CONTAINING PROTEIN 39-RELATED"/>
    <property type="match status" value="1"/>
</dbReference>
<dbReference type="EMBL" id="JACAZH010000001">
    <property type="protein sequence ID" value="KAF7378010.1"/>
    <property type="molecule type" value="Genomic_DNA"/>
</dbReference>
<feature type="repeat" description="ANK" evidence="3">
    <location>
        <begin position="949"/>
        <end position="981"/>
    </location>
</feature>
<dbReference type="PROSITE" id="PS50297">
    <property type="entry name" value="ANK_REP_REGION"/>
    <property type="match status" value="15"/>
</dbReference>
<proteinExistence type="predicted"/>
<comment type="caution">
    <text evidence="5">The sequence shown here is derived from an EMBL/GenBank/DDBJ whole genome shotgun (WGS) entry which is preliminary data.</text>
</comment>
<evidence type="ECO:0000259" key="4">
    <source>
        <dbReference type="Pfam" id="PF24883"/>
    </source>
</evidence>
<evidence type="ECO:0000313" key="6">
    <source>
        <dbReference type="Proteomes" id="UP000623467"/>
    </source>
</evidence>
<keyword evidence="1" id="KW-0677">Repeat</keyword>
<dbReference type="SUPFAM" id="SSF52540">
    <property type="entry name" value="P-loop containing nucleoside triphosphate hydrolases"/>
    <property type="match status" value="1"/>
</dbReference>
<feature type="repeat" description="ANK" evidence="3">
    <location>
        <begin position="784"/>
        <end position="816"/>
    </location>
</feature>
<feature type="repeat" description="ANK" evidence="3">
    <location>
        <begin position="685"/>
        <end position="717"/>
    </location>
</feature>
<dbReference type="SUPFAM" id="SSF48403">
    <property type="entry name" value="Ankyrin repeat"/>
    <property type="match status" value="2"/>
</dbReference>
<dbReference type="OrthoDB" id="194358at2759"/>
<dbReference type="Gene3D" id="1.25.40.20">
    <property type="entry name" value="Ankyrin repeat-containing domain"/>
    <property type="match status" value="7"/>
</dbReference>